<protein>
    <submittedName>
        <fullName evidence="1">Uncharacterized protein</fullName>
    </submittedName>
</protein>
<gene>
    <name evidence="1" type="ORF">VZT92_018087</name>
</gene>
<evidence type="ECO:0000313" key="1">
    <source>
        <dbReference type="EMBL" id="KAK9524232.1"/>
    </source>
</evidence>
<proteinExistence type="predicted"/>
<keyword evidence="2" id="KW-1185">Reference proteome</keyword>
<dbReference type="Proteomes" id="UP001488805">
    <property type="component" value="Unassembled WGS sequence"/>
</dbReference>
<reference evidence="1 2" key="1">
    <citation type="journal article" date="2024" name="Genome Biol. Evol.">
        <title>Chromosome-level genome assembly of the viviparous eelpout Zoarces viviparus.</title>
        <authorList>
            <person name="Fuhrmann N."/>
            <person name="Brasseur M.V."/>
            <person name="Bakowski C.E."/>
            <person name="Podsiadlowski L."/>
            <person name="Prost S."/>
            <person name="Krehenwinkel H."/>
            <person name="Mayer C."/>
        </authorList>
    </citation>
    <scope>NUCLEOTIDE SEQUENCE [LARGE SCALE GENOMIC DNA]</scope>
    <source>
        <strain evidence="1">NO-MEL_2022_Ind0_liver</strain>
    </source>
</reference>
<dbReference type="AlphaFoldDB" id="A0AAW1EPI6"/>
<sequence length="85" mass="9699">MYWHRDSISGLQIPQSFAPVTDVTRRPRRPSASSEQCAFSNKRLISKQVGRFVDDGIFLGRYHRRQLAVMTPLLLSVGGRGRGRR</sequence>
<name>A0AAW1EPI6_ZOAVI</name>
<evidence type="ECO:0000313" key="2">
    <source>
        <dbReference type="Proteomes" id="UP001488805"/>
    </source>
</evidence>
<organism evidence="1 2">
    <name type="scientific">Zoarces viviparus</name>
    <name type="common">Viviparous eelpout</name>
    <name type="synonym">Blennius viviparus</name>
    <dbReference type="NCBI Taxonomy" id="48416"/>
    <lineage>
        <taxon>Eukaryota</taxon>
        <taxon>Metazoa</taxon>
        <taxon>Chordata</taxon>
        <taxon>Craniata</taxon>
        <taxon>Vertebrata</taxon>
        <taxon>Euteleostomi</taxon>
        <taxon>Actinopterygii</taxon>
        <taxon>Neopterygii</taxon>
        <taxon>Teleostei</taxon>
        <taxon>Neoteleostei</taxon>
        <taxon>Acanthomorphata</taxon>
        <taxon>Eupercaria</taxon>
        <taxon>Perciformes</taxon>
        <taxon>Cottioidei</taxon>
        <taxon>Zoarcales</taxon>
        <taxon>Zoarcidae</taxon>
        <taxon>Zoarcinae</taxon>
        <taxon>Zoarces</taxon>
    </lineage>
</organism>
<accession>A0AAW1EPI6</accession>
<comment type="caution">
    <text evidence="1">The sequence shown here is derived from an EMBL/GenBank/DDBJ whole genome shotgun (WGS) entry which is preliminary data.</text>
</comment>
<dbReference type="EMBL" id="JBCEZU010000156">
    <property type="protein sequence ID" value="KAK9524232.1"/>
    <property type="molecule type" value="Genomic_DNA"/>
</dbReference>